<accession>A0ABD1DQI9</accession>
<gene>
    <name evidence="1" type="ORF">pipiens_000992</name>
</gene>
<reference evidence="1 2" key="1">
    <citation type="submission" date="2024-05" db="EMBL/GenBank/DDBJ databases">
        <title>Culex pipiens pipiens assembly and annotation.</title>
        <authorList>
            <person name="Alout H."/>
            <person name="Durand T."/>
        </authorList>
    </citation>
    <scope>NUCLEOTIDE SEQUENCE [LARGE SCALE GENOMIC DNA]</scope>
    <source>
        <strain evidence="1">HA-2024</strain>
        <tissue evidence="1">Whole body</tissue>
    </source>
</reference>
<dbReference type="EMBL" id="JBEHCU010003701">
    <property type="protein sequence ID" value="KAL1402024.1"/>
    <property type="molecule type" value="Genomic_DNA"/>
</dbReference>
<name>A0ABD1DQI9_CULPP</name>
<organism evidence="1 2">
    <name type="scientific">Culex pipiens pipiens</name>
    <name type="common">Northern house mosquito</name>
    <dbReference type="NCBI Taxonomy" id="38569"/>
    <lineage>
        <taxon>Eukaryota</taxon>
        <taxon>Metazoa</taxon>
        <taxon>Ecdysozoa</taxon>
        <taxon>Arthropoda</taxon>
        <taxon>Hexapoda</taxon>
        <taxon>Insecta</taxon>
        <taxon>Pterygota</taxon>
        <taxon>Neoptera</taxon>
        <taxon>Endopterygota</taxon>
        <taxon>Diptera</taxon>
        <taxon>Nematocera</taxon>
        <taxon>Culicoidea</taxon>
        <taxon>Culicidae</taxon>
        <taxon>Culicinae</taxon>
        <taxon>Culicini</taxon>
        <taxon>Culex</taxon>
        <taxon>Culex</taxon>
    </lineage>
</organism>
<protein>
    <submittedName>
        <fullName evidence="1">Uncharacterized protein</fullName>
    </submittedName>
</protein>
<dbReference type="AlphaFoldDB" id="A0ABD1DQI9"/>
<evidence type="ECO:0000313" key="2">
    <source>
        <dbReference type="Proteomes" id="UP001562425"/>
    </source>
</evidence>
<feature type="non-terminal residue" evidence="1">
    <location>
        <position position="47"/>
    </location>
</feature>
<feature type="non-terminal residue" evidence="1">
    <location>
        <position position="1"/>
    </location>
</feature>
<sequence length="47" mass="5618">DSANGRRTPSTWRTRWTTRWNRCSRPYWVLPVKTNPVGSVRSTSRRK</sequence>
<evidence type="ECO:0000313" key="1">
    <source>
        <dbReference type="EMBL" id="KAL1402024.1"/>
    </source>
</evidence>
<proteinExistence type="predicted"/>
<comment type="caution">
    <text evidence="1">The sequence shown here is derived from an EMBL/GenBank/DDBJ whole genome shotgun (WGS) entry which is preliminary data.</text>
</comment>
<dbReference type="Proteomes" id="UP001562425">
    <property type="component" value="Unassembled WGS sequence"/>
</dbReference>
<keyword evidence="2" id="KW-1185">Reference proteome</keyword>